<reference evidence="1 2" key="1">
    <citation type="journal article" date="2015" name="Int. J. Syst. Evol. Microbiol.">
        <title>Youhaiella tibetensis gen. nov., sp. nov., isolated from subsurface sediment.</title>
        <authorList>
            <person name="Wang Y.X."/>
            <person name="Huang F.Q."/>
            <person name="Nogi Y."/>
            <person name="Pang S.J."/>
            <person name="Wang P.K."/>
            <person name="Lv J."/>
        </authorList>
    </citation>
    <scope>NUCLEOTIDE SEQUENCE [LARGE SCALE GENOMIC DNA]</scope>
    <source>
        <strain evidence="2">fig4</strain>
    </source>
</reference>
<proteinExistence type="predicted"/>
<dbReference type="RefSeq" id="WP_049704967.1">
    <property type="nucleotide sequence ID" value="NZ_BMFM01000001.1"/>
</dbReference>
<keyword evidence="2" id="KW-1185">Reference proteome</keyword>
<organism evidence="1 2">
    <name type="scientific">Paradevosia tibetensis</name>
    <dbReference type="NCBI Taxonomy" id="1447062"/>
    <lineage>
        <taxon>Bacteria</taxon>
        <taxon>Pseudomonadati</taxon>
        <taxon>Pseudomonadota</taxon>
        <taxon>Alphaproteobacteria</taxon>
        <taxon>Hyphomicrobiales</taxon>
        <taxon>Devosiaceae</taxon>
        <taxon>Paradevosia</taxon>
    </lineage>
</organism>
<protein>
    <submittedName>
        <fullName evidence="1">Uncharacterized protein</fullName>
    </submittedName>
</protein>
<dbReference type="OrthoDB" id="7949809at2"/>
<dbReference type="KEGG" id="yti:FNA67_09905"/>
<accession>A0A5B9DQ30</accession>
<evidence type="ECO:0000313" key="2">
    <source>
        <dbReference type="Proteomes" id="UP000321062"/>
    </source>
</evidence>
<gene>
    <name evidence="1" type="ORF">FNA67_09905</name>
</gene>
<dbReference type="Proteomes" id="UP000321062">
    <property type="component" value="Chromosome"/>
</dbReference>
<sequence length="82" mass="9428">MASVLYLVLKSREKWWVDMEGKSLGPFETSDTATFAAIDAARLRGDVNMSERQVYLEQPGRKFTMIWSSAHPYDTQEQARRA</sequence>
<evidence type="ECO:0000313" key="1">
    <source>
        <dbReference type="EMBL" id="QEE20464.1"/>
    </source>
</evidence>
<name>A0A5B9DQ30_9HYPH</name>
<dbReference type="EMBL" id="CP041690">
    <property type="protein sequence ID" value="QEE20464.1"/>
    <property type="molecule type" value="Genomic_DNA"/>
</dbReference>
<dbReference type="AlphaFoldDB" id="A0A5B9DQ30"/>